<comment type="caution">
    <text evidence="3">The sequence shown here is derived from an EMBL/GenBank/DDBJ whole genome shotgun (WGS) entry which is preliminary data.</text>
</comment>
<protein>
    <submittedName>
        <fullName evidence="3">AMP-dependent synthetase</fullName>
    </submittedName>
</protein>
<sequence>MQSYSLTVDKFLDHAAKWTGDREIVAAHGGRGPSRTSYEDLRARSNRLSGALLALGLRFGDRIATLAWNTQHHLETYYAAMGAGMVCHTLNPRLTAAHLAAMVNEAEDRVLAAAGNLQPLAAELAALCPRLEHIILLDDPVPPSLDLAGHAARVWGYEALLSTLGAEAAWGGFDEETPAGLCYTSGTTGQPKGVLYTHRSNYLHTLRSLQADAIALTGSDSLLVAVPMFHANGWGLPFAAPAVGAKLVLPGRQADGASLARLMRDEGVTIAAGVQTVWLGVVDHLDATGGELPDLKRVLIGGSSCPEALIRRLEDRLGAQVQTSWGMTELSPVGTIAPPDAPASAVRASGRPPMGLDLKLTDADGVTLPRQRGVVGHLKVKGASVVDRYFKAQSDALDDEGYFDTGDLASIDESGALTICGRSKDLIKSGGEWINPAEIEDIVGRDPAVGQVAVIGRSDPKWGERPVLIVEPRQGQSIDPRGLVEGLRGKVADWWLPDEVVQIGAMPLAATGKIDKNRLRADYAEGNLAQHGSGS</sequence>
<dbReference type="InterPro" id="IPR050237">
    <property type="entry name" value="ATP-dep_AMP-bd_enzyme"/>
</dbReference>
<dbReference type="Pfam" id="PF13193">
    <property type="entry name" value="AMP-binding_C"/>
    <property type="match status" value="1"/>
</dbReference>
<dbReference type="InterPro" id="IPR045851">
    <property type="entry name" value="AMP-bd_C_sf"/>
</dbReference>
<gene>
    <name evidence="3" type="ORF">DJ017_15860</name>
</gene>
<dbReference type="SUPFAM" id="SSF56801">
    <property type="entry name" value="Acetyl-CoA synthetase-like"/>
    <property type="match status" value="1"/>
</dbReference>
<organism evidence="3 4">
    <name type="scientific">Phenylobacterium soli</name>
    <dbReference type="NCBI Taxonomy" id="2170551"/>
    <lineage>
        <taxon>Bacteria</taxon>
        <taxon>Pseudomonadati</taxon>
        <taxon>Pseudomonadota</taxon>
        <taxon>Alphaproteobacteria</taxon>
        <taxon>Caulobacterales</taxon>
        <taxon>Caulobacteraceae</taxon>
        <taxon>Phenylobacterium</taxon>
    </lineage>
</organism>
<evidence type="ECO:0000259" key="1">
    <source>
        <dbReference type="Pfam" id="PF00501"/>
    </source>
</evidence>
<dbReference type="Pfam" id="PF00501">
    <property type="entry name" value="AMP-binding"/>
    <property type="match status" value="1"/>
</dbReference>
<dbReference type="PANTHER" id="PTHR43767">
    <property type="entry name" value="LONG-CHAIN-FATTY-ACID--COA LIGASE"/>
    <property type="match status" value="1"/>
</dbReference>
<dbReference type="Gene3D" id="3.30.300.30">
    <property type="match status" value="1"/>
</dbReference>
<dbReference type="Gene3D" id="3.40.50.12780">
    <property type="entry name" value="N-terminal domain of ligase-like"/>
    <property type="match status" value="1"/>
</dbReference>
<evidence type="ECO:0000259" key="2">
    <source>
        <dbReference type="Pfam" id="PF13193"/>
    </source>
</evidence>
<keyword evidence="4" id="KW-1185">Reference proteome</keyword>
<dbReference type="PANTHER" id="PTHR43767:SF11">
    <property type="entry name" value="MEDIUM-CHAIN-FATTY-ACID--COA LIGASE"/>
    <property type="match status" value="1"/>
</dbReference>
<evidence type="ECO:0000313" key="4">
    <source>
        <dbReference type="Proteomes" id="UP000249254"/>
    </source>
</evidence>
<feature type="domain" description="AMP-binding enzyme C-terminal" evidence="2">
    <location>
        <begin position="438"/>
        <end position="513"/>
    </location>
</feature>
<dbReference type="InterPro" id="IPR020845">
    <property type="entry name" value="AMP-binding_CS"/>
</dbReference>
<dbReference type="Proteomes" id="UP000249254">
    <property type="component" value="Unassembled WGS sequence"/>
</dbReference>
<proteinExistence type="predicted"/>
<dbReference type="InterPro" id="IPR042099">
    <property type="entry name" value="ANL_N_sf"/>
</dbReference>
<evidence type="ECO:0000313" key="3">
    <source>
        <dbReference type="EMBL" id="RAK55875.1"/>
    </source>
</evidence>
<accession>A0A328ANF8</accession>
<reference evidence="4" key="1">
    <citation type="submission" date="2018-05" db="EMBL/GenBank/DDBJ databases">
        <authorList>
            <person name="Li X."/>
        </authorList>
    </citation>
    <scope>NUCLEOTIDE SEQUENCE [LARGE SCALE GENOMIC DNA]</scope>
    <source>
        <strain evidence="4">LX32</strain>
    </source>
</reference>
<feature type="domain" description="AMP-dependent synthetase/ligase" evidence="1">
    <location>
        <begin position="13"/>
        <end position="390"/>
    </location>
</feature>
<dbReference type="GO" id="GO:0016877">
    <property type="term" value="F:ligase activity, forming carbon-sulfur bonds"/>
    <property type="evidence" value="ECO:0007669"/>
    <property type="project" value="UniProtKB-ARBA"/>
</dbReference>
<name>A0A328ANF8_9CAUL</name>
<dbReference type="RefSeq" id="WP_111529623.1">
    <property type="nucleotide sequence ID" value="NZ_JBHRSG010000003.1"/>
</dbReference>
<dbReference type="OrthoDB" id="9803968at2"/>
<dbReference type="PROSITE" id="PS00455">
    <property type="entry name" value="AMP_BINDING"/>
    <property type="match status" value="1"/>
</dbReference>
<dbReference type="EMBL" id="QFYQ01000001">
    <property type="protein sequence ID" value="RAK55875.1"/>
    <property type="molecule type" value="Genomic_DNA"/>
</dbReference>
<dbReference type="InterPro" id="IPR025110">
    <property type="entry name" value="AMP-bd_C"/>
</dbReference>
<dbReference type="InterPro" id="IPR000873">
    <property type="entry name" value="AMP-dep_synth/lig_dom"/>
</dbReference>
<dbReference type="AlphaFoldDB" id="A0A328ANF8"/>